<feature type="region of interest" description="Disordered" evidence="1">
    <location>
        <begin position="1082"/>
        <end position="1108"/>
    </location>
</feature>
<reference evidence="3 4" key="1">
    <citation type="submission" date="2019-02" db="EMBL/GenBank/DDBJ databases">
        <title>Deep-cultivation of Planctomycetes and their phenomic and genomic characterization uncovers novel biology.</title>
        <authorList>
            <person name="Wiegand S."/>
            <person name="Jogler M."/>
            <person name="Boedeker C."/>
            <person name="Pinto D."/>
            <person name="Vollmers J."/>
            <person name="Rivas-Marin E."/>
            <person name="Kohn T."/>
            <person name="Peeters S.H."/>
            <person name="Heuer A."/>
            <person name="Rast P."/>
            <person name="Oberbeckmann S."/>
            <person name="Bunk B."/>
            <person name="Jeske O."/>
            <person name="Meyerdierks A."/>
            <person name="Storesund J.E."/>
            <person name="Kallscheuer N."/>
            <person name="Luecker S."/>
            <person name="Lage O.M."/>
            <person name="Pohl T."/>
            <person name="Merkel B.J."/>
            <person name="Hornburger P."/>
            <person name="Mueller R.-W."/>
            <person name="Bruemmer F."/>
            <person name="Labrenz M."/>
            <person name="Spormann A.M."/>
            <person name="Op Den Camp H."/>
            <person name="Overmann J."/>
            <person name="Amann R."/>
            <person name="Jetten M.S.M."/>
            <person name="Mascher T."/>
            <person name="Medema M.H."/>
            <person name="Devos D.P."/>
            <person name="Kaster A.-K."/>
            <person name="Ovreas L."/>
            <person name="Rohde M."/>
            <person name="Galperin M.Y."/>
            <person name="Jogler C."/>
        </authorList>
    </citation>
    <scope>NUCLEOTIDE SEQUENCE [LARGE SCALE GENOMIC DNA]</scope>
    <source>
        <strain evidence="3 4">Poly59</strain>
    </source>
</reference>
<feature type="transmembrane region" description="Helical" evidence="2">
    <location>
        <begin position="34"/>
        <end position="52"/>
    </location>
</feature>
<feature type="compositionally biased region" description="Basic and acidic residues" evidence="1">
    <location>
        <begin position="11"/>
        <end position="24"/>
    </location>
</feature>
<keyword evidence="2" id="KW-1133">Transmembrane helix</keyword>
<feature type="compositionally biased region" description="Low complexity" evidence="1">
    <location>
        <begin position="1096"/>
        <end position="1108"/>
    </location>
</feature>
<evidence type="ECO:0000313" key="4">
    <source>
        <dbReference type="Proteomes" id="UP000317977"/>
    </source>
</evidence>
<feature type="region of interest" description="Disordered" evidence="1">
    <location>
        <begin position="1"/>
        <end position="27"/>
    </location>
</feature>
<dbReference type="Proteomes" id="UP000317977">
    <property type="component" value="Unassembled WGS sequence"/>
</dbReference>
<organism evidence="3 4">
    <name type="scientific">Rubripirellula reticaptiva</name>
    <dbReference type="NCBI Taxonomy" id="2528013"/>
    <lineage>
        <taxon>Bacteria</taxon>
        <taxon>Pseudomonadati</taxon>
        <taxon>Planctomycetota</taxon>
        <taxon>Planctomycetia</taxon>
        <taxon>Pirellulales</taxon>
        <taxon>Pirellulaceae</taxon>
        <taxon>Rubripirellula</taxon>
    </lineage>
</organism>
<accession>A0A5C6EJN5</accession>
<name>A0A5C6EJN5_9BACT</name>
<dbReference type="AlphaFoldDB" id="A0A5C6EJN5"/>
<keyword evidence="2" id="KW-0812">Transmembrane</keyword>
<dbReference type="EMBL" id="SJPX01000005">
    <property type="protein sequence ID" value="TWU48327.1"/>
    <property type="molecule type" value="Genomic_DNA"/>
</dbReference>
<comment type="caution">
    <text evidence="3">The sequence shown here is derived from an EMBL/GenBank/DDBJ whole genome shotgun (WGS) entry which is preliminary data.</text>
</comment>
<keyword evidence="2" id="KW-0472">Membrane</keyword>
<evidence type="ECO:0000256" key="1">
    <source>
        <dbReference type="SAM" id="MobiDB-lite"/>
    </source>
</evidence>
<evidence type="ECO:0000256" key="2">
    <source>
        <dbReference type="SAM" id="Phobius"/>
    </source>
</evidence>
<evidence type="ECO:0000313" key="3">
    <source>
        <dbReference type="EMBL" id="TWU48327.1"/>
    </source>
</evidence>
<evidence type="ECO:0008006" key="5">
    <source>
        <dbReference type="Google" id="ProtNLM"/>
    </source>
</evidence>
<proteinExistence type="predicted"/>
<keyword evidence="4" id="KW-1185">Reference proteome</keyword>
<protein>
    <recommendedName>
        <fullName evidence="5">AsmA-like C-terminal domain-containing protein</fullName>
    </recommendedName>
</protein>
<gene>
    <name evidence="3" type="ORF">Poly59_51730</name>
</gene>
<sequence length="1108" mass="121208">MLSWVRASPPEGKEDLAGNKDAAKPHSSGRLSRWLLAALIFAAAGFAIWSLAPQTIGETARRQLLCQLQAHYPNHHVAIRRGHFDPKVGLVVEDLRISEPTSMLGIGGRDLVRVERLTVVGDLHAEKLLDQQSPLVTRRVIVEGVTANVWMQDDGKPSLASLLPLPKLGPAAPRIDLRQVHVRMFGDALVDRSVDAEFTSITILNDEKLDGTINMDVEIIGTADFAGSIHAKVVKKEGSLDVRCSANNLHFNRRLYDALPLAWCNVLQHSKDLTCTSNASLSYHQTASGQINYRVEAKVLDGRIEHNVLPQPISQLRGAIVCDPQGISVSNAQAYLGDALLQIPKARLDGHRWPGAVDIELKTRGLLLDDRFASTLPVDLQQKWHKLQPVGRVDADATLEFRNGKWQTAADLTCHGVDVRYEKFPYPIEQVVGKLRLRNGIVETPGLSGRVSSNRMLCAFRLPIDPSITQEKSFIVQTDGPIPIDKTLLESLSPRASETSGLESFVRSLHPRGSMKLTMGVFATDANGHQSRSIELDVIDGHMRYDNFAYPLYNVAGKIHVQDQLVKLIGFRATNANAGVILCDGAYQMPSPKPLVAQYRISDTALSYKEDSQLQLNFTAQNVPMDESLRSSLPYSTQQVWDAISPSGVLDEVKLTLGKFGSAPVTLNMKASQWEHGQVTNRILSIRPPSLPYRLDVTGGVVQFDGSEVTIESLQASHDASKVSLNGRCVQGADGRWVLATNLHSGSRLRPDAELIAALPEQMREAMRRLQLRGPVSVRGTTELTIPDESRPEPTINWDLDLQLEGNRIADVGPVHSLRGEISVKGVRNESILRAEGEVRIDSMHVDDLQITGIRGPFSIDDDRMDLGGRAAGTTPNGTPSIRGKLFDGTIDLDGQVVLSTGDFDVGVAIKDAKLPTVLADFGHIDDGWTGTLSGQTKLQGNLGTSDLLKGNGAARVTGANLYQLPFIVKVMNLISVTPTEDVAFTDGEVEFTVFGDSLTFNQMHLWGALVSLEGGGTMNRRQELDLTFNTRVSPQNTFTKIVRPLRSQRYTLMTIDVTGPVSDVQIERRTLDGVGQTLGRLFPGMGKSEDEDDSSSASARSGGRWFQ</sequence>